<keyword evidence="2" id="KW-1185">Reference proteome</keyword>
<gene>
    <name evidence="1" type="ORF">BFC18_11170</name>
</gene>
<evidence type="ECO:0000313" key="2">
    <source>
        <dbReference type="Proteomes" id="UP000175691"/>
    </source>
</evidence>
<evidence type="ECO:0000313" key="1">
    <source>
        <dbReference type="EMBL" id="OFC71045.1"/>
    </source>
</evidence>
<dbReference type="Proteomes" id="UP000175691">
    <property type="component" value="Unassembled WGS sequence"/>
</dbReference>
<dbReference type="EMBL" id="MDHN01000021">
    <property type="protein sequence ID" value="OFC71045.1"/>
    <property type="molecule type" value="Genomic_DNA"/>
</dbReference>
<evidence type="ECO:0008006" key="3">
    <source>
        <dbReference type="Google" id="ProtNLM"/>
    </source>
</evidence>
<reference evidence="1 2" key="1">
    <citation type="submission" date="2016-08" db="EMBL/GenBank/DDBJ databases">
        <authorList>
            <person name="Seilhamer J.J."/>
        </authorList>
    </citation>
    <scope>NUCLEOTIDE SEQUENCE [LARGE SCALE GENOMIC DNA]</scope>
    <source>
        <strain evidence="1 2">KCTC 42603</strain>
    </source>
</reference>
<accession>A0A1E7ZBZ6</accession>
<comment type="caution">
    <text evidence="1">The sequence shown here is derived from an EMBL/GenBank/DDBJ whole genome shotgun (WGS) entry which is preliminary data.</text>
</comment>
<dbReference type="InterPro" id="IPR007411">
    <property type="entry name" value="EpmC"/>
</dbReference>
<name>A0A1E7ZBZ6_9ALTE</name>
<organism evidence="1 2">
    <name type="scientific">Alteromonas confluentis</name>
    <dbReference type="NCBI Taxonomy" id="1656094"/>
    <lineage>
        <taxon>Bacteria</taxon>
        <taxon>Pseudomonadati</taxon>
        <taxon>Pseudomonadota</taxon>
        <taxon>Gammaproteobacteria</taxon>
        <taxon>Alteromonadales</taxon>
        <taxon>Alteromonadaceae</taxon>
        <taxon>Alteromonas/Salinimonas group</taxon>
        <taxon>Alteromonas</taxon>
    </lineage>
</organism>
<dbReference type="Pfam" id="PF04315">
    <property type="entry name" value="EpmC"/>
    <property type="match status" value="1"/>
</dbReference>
<dbReference type="STRING" id="1656094.BFC18_11170"/>
<sequence length="187" mass="21415">MNNTVSTLDEDFDPQVDELIALFDNTFADTFNTRLIRGEDEPIYLPADKDTPYHRIVFAHGFFSSALHEISHWCIAGKKRRLLEDYGYWYCPDGRDESQQKAFEQVEIKPQAVEWALTLSAGRCFRVSTDNLNGAEPDREGFTEAVYAQLCQYAETGFPPRAMTLMKALQLHFNTAPVNAELVRNLR</sequence>
<dbReference type="AlphaFoldDB" id="A0A1E7ZBZ6"/>
<protein>
    <recommendedName>
        <fullName evidence="3">Elongation factor P hydroxylase</fullName>
    </recommendedName>
</protein>
<proteinExistence type="predicted"/>